<feature type="region of interest" description="Disordered" evidence="1">
    <location>
        <begin position="1"/>
        <end position="23"/>
    </location>
</feature>
<dbReference type="InterPro" id="IPR011009">
    <property type="entry name" value="Kinase-like_dom_sf"/>
</dbReference>
<evidence type="ECO:0000256" key="1">
    <source>
        <dbReference type="SAM" id="MobiDB-lite"/>
    </source>
</evidence>
<dbReference type="RefSeq" id="WP_200175441.1">
    <property type="nucleotide sequence ID" value="NZ_BAABKQ010000001.1"/>
</dbReference>
<sequence>MPDGSSDTRTDFTEVARPSDSRSDAADLAGRFRRWLVGAVGADARPEVGETAVPTAAGMSSDTVLIDATWTAEGARNLHRLVLRMAPGEDAMPVFPSYDLGLQAAVMRAVGERTAVPVPRVHWHEPSAEPLGREFLVMDRVDGDIPPDVMPYNFGSWVSEASPEHRRRLQESSIDVLARLHAMAEPERLLNGSAGRSAVPAPADAVGALRAHLDGQRRYYEWASEGGPRSPLIERALELLGSTVPGVAGPAVLCWGDARIGNIVYRDFRPAGVLDWEMAALGPREMDLGWMIFLHRFFEDLAAAAGLPGLPGMLRRADVADHYVRCTGHAVRNLEWFVTYAALRQAVIMYRIQRRTIAFGQAEQPADPDDMIMHRASLEEMLDGSYWPARAETAR</sequence>
<dbReference type="InterPro" id="IPR002575">
    <property type="entry name" value="Aminoglycoside_PTrfase"/>
</dbReference>
<comment type="caution">
    <text evidence="3">The sequence shown here is derived from an EMBL/GenBank/DDBJ whole genome shotgun (WGS) entry which is preliminary data.</text>
</comment>
<dbReference type="CDD" id="cd05154">
    <property type="entry name" value="ACAD10_11_N-like"/>
    <property type="match status" value="1"/>
</dbReference>
<dbReference type="Pfam" id="PF01636">
    <property type="entry name" value="APH"/>
    <property type="match status" value="1"/>
</dbReference>
<evidence type="ECO:0000259" key="2">
    <source>
        <dbReference type="Pfam" id="PF01636"/>
    </source>
</evidence>
<keyword evidence="4" id="KW-1185">Reference proteome</keyword>
<dbReference type="SUPFAM" id="SSF56112">
    <property type="entry name" value="Protein kinase-like (PK-like)"/>
    <property type="match status" value="1"/>
</dbReference>
<evidence type="ECO:0000313" key="3">
    <source>
        <dbReference type="EMBL" id="GAA4806648.1"/>
    </source>
</evidence>
<protein>
    <submittedName>
        <fullName evidence="3">Phosphotransferase family protein</fullName>
    </submittedName>
</protein>
<dbReference type="Gene3D" id="3.30.200.20">
    <property type="entry name" value="Phosphorylase Kinase, domain 1"/>
    <property type="match status" value="1"/>
</dbReference>
<evidence type="ECO:0000313" key="4">
    <source>
        <dbReference type="Proteomes" id="UP001500839"/>
    </source>
</evidence>
<reference evidence="4" key="1">
    <citation type="journal article" date="2019" name="Int. J. Syst. Evol. Microbiol.">
        <title>The Global Catalogue of Microorganisms (GCM) 10K type strain sequencing project: providing services to taxonomists for standard genome sequencing and annotation.</title>
        <authorList>
            <consortium name="The Broad Institute Genomics Platform"/>
            <consortium name="The Broad Institute Genome Sequencing Center for Infectious Disease"/>
            <person name="Wu L."/>
            <person name="Ma J."/>
        </authorList>
    </citation>
    <scope>NUCLEOTIDE SEQUENCE [LARGE SCALE GENOMIC DNA]</scope>
    <source>
        <strain evidence="4">JCM 18542</strain>
    </source>
</reference>
<dbReference type="PANTHER" id="PTHR21310:SF40">
    <property type="entry name" value="AMINOGLYCOSIDE PHOSPHOTRANSFERASE DOMAIN-CONTAINING PROTEIN-RELATED"/>
    <property type="match status" value="1"/>
</dbReference>
<dbReference type="EMBL" id="BAABKQ010000001">
    <property type="protein sequence ID" value="GAA4806648.1"/>
    <property type="molecule type" value="Genomic_DNA"/>
</dbReference>
<feature type="domain" description="Aminoglycoside phosphotransferase" evidence="2">
    <location>
        <begin position="57"/>
        <end position="306"/>
    </location>
</feature>
<accession>A0ABP9CC25</accession>
<dbReference type="Gene3D" id="3.90.1200.10">
    <property type="match status" value="1"/>
</dbReference>
<name>A0ABP9CC25_9ACTN</name>
<dbReference type="Proteomes" id="UP001500839">
    <property type="component" value="Unassembled WGS sequence"/>
</dbReference>
<proteinExistence type="predicted"/>
<dbReference type="InterPro" id="IPR041726">
    <property type="entry name" value="ACAD10_11_N"/>
</dbReference>
<dbReference type="InterPro" id="IPR051678">
    <property type="entry name" value="AGP_Transferase"/>
</dbReference>
<dbReference type="PANTHER" id="PTHR21310">
    <property type="entry name" value="AMINOGLYCOSIDE PHOSPHOTRANSFERASE-RELATED-RELATED"/>
    <property type="match status" value="1"/>
</dbReference>
<organism evidence="3 4">
    <name type="scientific">Tomitella cavernea</name>
    <dbReference type="NCBI Taxonomy" id="1387982"/>
    <lineage>
        <taxon>Bacteria</taxon>
        <taxon>Bacillati</taxon>
        <taxon>Actinomycetota</taxon>
        <taxon>Actinomycetes</taxon>
        <taxon>Mycobacteriales</taxon>
        <taxon>Tomitella</taxon>
    </lineage>
</organism>
<gene>
    <name evidence="3" type="ORF">GCM10023353_07290</name>
</gene>